<name>A0A2Z4PPT7_9GAMM</name>
<organism evidence="2 3">
    <name type="scientific">Marinomonas primoryensis</name>
    <dbReference type="NCBI Taxonomy" id="178399"/>
    <lineage>
        <taxon>Bacteria</taxon>
        <taxon>Pseudomonadati</taxon>
        <taxon>Pseudomonadota</taxon>
        <taxon>Gammaproteobacteria</taxon>
        <taxon>Oceanospirillales</taxon>
        <taxon>Oceanospirillaceae</taxon>
        <taxon>Marinomonas</taxon>
    </lineage>
</organism>
<evidence type="ECO:0000313" key="2">
    <source>
        <dbReference type="EMBL" id="AWX99464.1"/>
    </source>
</evidence>
<dbReference type="AlphaFoldDB" id="A0A2Z4PPT7"/>
<dbReference type="Proteomes" id="UP000249898">
    <property type="component" value="Chromosome"/>
</dbReference>
<dbReference type="Pfam" id="PF07693">
    <property type="entry name" value="KAP_NTPase"/>
    <property type="match status" value="1"/>
</dbReference>
<accession>A0A2Z4PPT7</accession>
<feature type="domain" description="KAP NTPase" evidence="1">
    <location>
        <begin position="53"/>
        <end position="333"/>
    </location>
</feature>
<dbReference type="Gene3D" id="3.40.50.300">
    <property type="entry name" value="P-loop containing nucleotide triphosphate hydrolases"/>
    <property type="match status" value="1"/>
</dbReference>
<dbReference type="SUPFAM" id="SSF52540">
    <property type="entry name" value="P-loop containing nucleoside triphosphate hydrolases"/>
    <property type="match status" value="1"/>
</dbReference>
<protein>
    <recommendedName>
        <fullName evidence="1">KAP NTPase domain-containing protein</fullName>
    </recommendedName>
</protein>
<dbReference type="OrthoDB" id="88903at2"/>
<dbReference type="EMBL" id="CP016181">
    <property type="protein sequence ID" value="AWX99464.1"/>
    <property type="molecule type" value="Genomic_DNA"/>
</dbReference>
<proteinExistence type="predicted"/>
<evidence type="ECO:0000313" key="3">
    <source>
        <dbReference type="Proteomes" id="UP000249898"/>
    </source>
</evidence>
<gene>
    <name evidence="2" type="ORF">A8139_05225</name>
</gene>
<dbReference type="InterPro" id="IPR011646">
    <property type="entry name" value="KAP_P-loop"/>
</dbReference>
<dbReference type="InterPro" id="IPR027417">
    <property type="entry name" value="P-loop_NTPase"/>
</dbReference>
<evidence type="ECO:0000259" key="1">
    <source>
        <dbReference type="Pfam" id="PF07693"/>
    </source>
</evidence>
<sequence length="528" mass="60563">MFTKGSINWSEKATIEKEEFPKDTLGRVKYAQFLTQFLVDQGYDSSRKEGEDKRNYVLNLNSEWGSGKTYFLKRWSDDLKPNFPVVYIDAWKQDYSDDPLMTVISSVINQLREQAGIYVKKSDFTIPNKVVGLLKAAAPALIKTFSKKYFGDEDFIDLSDVAADAVTHLIDEHEEKSQAISDLKDSVSEWVSFVTDNPKDKKQYPAFIFIDELDRCRPSYAVEMLETIKHIFDIKGIVFVVATDTEQLQHAVKAIYGEGFNARLYLGRFFNSRFTLKAPNLKDFLEVHVDHHKLSGEYLKKAEISILPPNEDSKITLRNIAVILDAFNMPPRTAIQVTDRVIATLSNMPKGSKIDLLMLTILLCFKEENHKRCIDIISNRLNYKSENGKIIGVDAYINQRFSNCTSTISMRFNPRDIHQKFKTTEGYTADNQYKEGVYQVTLFRYFECIFLVSLGSKKSISSDVIQDKLVKSTNTQRPNEVFESGILWLQAQYIKSRFNQIPKETYQDYVELASALDWIDGDSGSDDL</sequence>
<reference evidence="2 3" key="1">
    <citation type="submission" date="2016-06" db="EMBL/GenBank/DDBJ databases">
        <title>The sequenced genome of the ice-adhering bacterium Marinomonas primoryensis, from Antarctica.</title>
        <authorList>
            <person name="Graham L."/>
            <person name="Vance T.D.R."/>
            <person name="Davies P.L."/>
        </authorList>
    </citation>
    <scope>NUCLEOTIDE SEQUENCE [LARGE SCALE GENOMIC DNA]</scope>
    <source>
        <strain evidence="2 3">AceL</strain>
    </source>
</reference>